<dbReference type="AlphaFoldDB" id="A0AA39UXI0"/>
<gene>
    <name evidence="6" type="ORF">JMJ35_010151</name>
</gene>
<keyword evidence="2" id="KW-0325">Glycoprotein</keyword>
<keyword evidence="3" id="KW-0285">Flavoprotein</keyword>
<dbReference type="EMBL" id="JAFEKC020000023">
    <property type="protein sequence ID" value="KAK0507628.1"/>
    <property type="molecule type" value="Genomic_DNA"/>
</dbReference>
<reference evidence="6" key="1">
    <citation type="submission" date="2023-03" db="EMBL/GenBank/DDBJ databases">
        <title>Complete genome of Cladonia borealis.</title>
        <authorList>
            <person name="Park H."/>
        </authorList>
    </citation>
    <scope>NUCLEOTIDE SEQUENCE</scope>
    <source>
        <strain evidence="6">ANT050790</strain>
    </source>
</reference>
<evidence type="ECO:0000313" key="6">
    <source>
        <dbReference type="EMBL" id="KAK0507628.1"/>
    </source>
</evidence>
<dbReference type="PROSITE" id="PS00624">
    <property type="entry name" value="GMC_OXRED_2"/>
    <property type="match status" value="1"/>
</dbReference>
<keyword evidence="4" id="KW-0732">Signal</keyword>
<proteinExistence type="inferred from homology"/>
<evidence type="ECO:0000256" key="2">
    <source>
        <dbReference type="ARBA" id="ARBA00023180"/>
    </source>
</evidence>
<accession>A0AA39UXI0</accession>
<dbReference type="SUPFAM" id="SSF51905">
    <property type="entry name" value="FAD/NAD(P)-binding domain"/>
    <property type="match status" value="1"/>
</dbReference>
<evidence type="ECO:0000256" key="3">
    <source>
        <dbReference type="PIRSR" id="PIRSR000137-2"/>
    </source>
</evidence>
<comment type="cofactor">
    <cofactor evidence="3">
        <name>FAD</name>
        <dbReference type="ChEBI" id="CHEBI:57692"/>
    </cofactor>
</comment>
<evidence type="ECO:0000313" key="7">
    <source>
        <dbReference type="Proteomes" id="UP001166286"/>
    </source>
</evidence>
<dbReference type="Pfam" id="PF00732">
    <property type="entry name" value="GMC_oxred_N"/>
    <property type="match status" value="1"/>
</dbReference>
<name>A0AA39UXI0_9LECA</name>
<feature type="binding site" evidence="3">
    <location>
        <begin position="609"/>
        <end position="610"/>
    </location>
    <ligand>
        <name>FAD</name>
        <dbReference type="ChEBI" id="CHEBI:57692"/>
    </ligand>
</feature>
<dbReference type="GO" id="GO:0050660">
    <property type="term" value="F:flavin adenine dinucleotide binding"/>
    <property type="evidence" value="ECO:0007669"/>
    <property type="project" value="InterPro"/>
</dbReference>
<dbReference type="GO" id="GO:0044550">
    <property type="term" value="P:secondary metabolite biosynthetic process"/>
    <property type="evidence" value="ECO:0007669"/>
    <property type="project" value="TreeGrafter"/>
</dbReference>
<sequence>MAGAVRIVGILLSIVAFGTSLPSPKQPQHPHHRHVTRQLLGSNFGVANQNATFDYVIIGGGTAGLTLAARLTEDPANFVAVVEAGSFYELTNGNLSQLPADDVSWASKDPTLHNPPVDWGFNTTPQAGSFNEIVHYARGKALGGCSARNYMAYERSTRQTYQKWANDVGDQSFTFDNLAPYFEKSLNFTPPDNVKRGSNATPQYDTSTLGEGGPLDITFSNYAQGIATWFQKGMAAIGINPINGFTSGELIGSSWVIGTINHTLGTRASSETAFLRPALGRPNLLVYTDTMAKKVLFQGTTAIGVQVESNGYPYTLQAGKEVIISAGAFQSPQLLMVSGIGPASVLQEYDIPVIANRPGVGQNLWDHILFGPSYRVNVQTASALSYGQGIYIANNEFNTQQDGLLASPGGDFLAYEKVPTTLRQGFTNSTLSDLATFPADWPEIEYFSVGAYFGYQDNYNTGAPVDGYQYATLAAALVAPLSRGNISISSADTADQPLINPNWLTHPADQEVAVAAYKRARQVFETPVMQQGVDIGSEYFPGANVTTDAQILNLIRQSFNTVSHPSSTCKMGISNDTNAVVDAQGRVYGAQNLRVIDASIFPFLPPGLPQGTVYMLAEKIAEQIRNSTI</sequence>
<comment type="caution">
    <text evidence="6">The sequence shown here is derived from an EMBL/GenBank/DDBJ whole genome shotgun (WGS) entry which is preliminary data.</text>
</comment>
<dbReference type="GO" id="GO:0016614">
    <property type="term" value="F:oxidoreductase activity, acting on CH-OH group of donors"/>
    <property type="evidence" value="ECO:0007669"/>
    <property type="project" value="InterPro"/>
</dbReference>
<dbReference type="Pfam" id="PF05199">
    <property type="entry name" value="GMC_oxred_C"/>
    <property type="match status" value="1"/>
</dbReference>
<dbReference type="InterPro" id="IPR007867">
    <property type="entry name" value="GMC_OxRtase_C"/>
</dbReference>
<dbReference type="Gene3D" id="3.30.560.10">
    <property type="entry name" value="Glucose Oxidase, domain 3"/>
    <property type="match status" value="1"/>
</dbReference>
<dbReference type="InterPro" id="IPR012132">
    <property type="entry name" value="GMC_OxRdtase"/>
</dbReference>
<evidence type="ECO:0000259" key="5">
    <source>
        <dbReference type="PROSITE" id="PS00624"/>
    </source>
</evidence>
<keyword evidence="7" id="KW-1185">Reference proteome</keyword>
<dbReference type="SUPFAM" id="SSF54373">
    <property type="entry name" value="FAD-linked reductases, C-terminal domain"/>
    <property type="match status" value="1"/>
</dbReference>
<protein>
    <recommendedName>
        <fullName evidence="5">Glucose-methanol-choline oxidoreductase N-terminal domain-containing protein</fullName>
    </recommendedName>
</protein>
<dbReference type="InterPro" id="IPR000172">
    <property type="entry name" value="GMC_OxRdtase_N"/>
</dbReference>
<comment type="similarity">
    <text evidence="1">Belongs to the GMC oxidoreductase family.</text>
</comment>
<feature type="signal peptide" evidence="4">
    <location>
        <begin position="1"/>
        <end position="20"/>
    </location>
</feature>
<dbReference type="PIRSF" id="PIRSF000137">
    <property type="entry name" value="Alcohol_oxidase"/>
    <property type="match status" value="1"/>
</dbReference>
<feature type="domain" description="Glucose-methanol-choline oxidoreductase N-terminal" evidence="5">
    <location>
        <begin position="327"/>
        <end position="341"/>
    </location>
</feature>
<feature type="chain" id="PRO_5041454604" description="Glucose-methanol-choline oxidoreductase N-terminal domain-containing protein" evidence="4">
    <location>
        <begin position="21"/>
        <end position="629"/>
    </location>
</feature>
<dbReference type="Gene3D" id="3.50.50.60">
    <property type="entry name" value="FAD/NAD(P)-binding domain"/>
    <property type="match status" value="1"/>
</dbReference>
<dbReference type="PANTHER" id="PTHR11552">
    <property type="entry name" value="GLUCOSE-METHANOL-CHOLINE GMC OXIDOREDUCTASE"/>
    <property type="match status" value="1"/>
</dbReference>
<dbReference type="PANTHER" id="PTHR11552:SF138">
    <property type="entry name" value="DEHYDROGENASE PKFF-RELATED"/>
    <property type="match status" value="1"/>
</dbReference>
<organism evidence="6 7">
    <name type="scientific">Cladonia borealis</name>
    <dbReference type="NCBI Taxonomy" id="184061"/>
    <lineage>
        <taxon>Eukaryota</taxon>
        <taxon>Fungi</taxon>
        <taxon>Dikarya</taxon>
        <taxon>Ascomycota</taxon>
        <taxon>Pezizomycotina</taxon>
        <taxon>Lecanoromycetes</taxon>
        <taxon>OSLEUM clade</taxon>
        <taxon>Lecanoromycetidae</taxon>
        <taxon>Lecanorales</taxon>
        <taxon>Lecanorineae</taxon>
        <taxon>Cladoniaceae</taxon>
        <taxon>Cladonia</taxon>
    </lineage>
</organism>
<evidence type="ECO:0000256" key="1">
    <source>
        <dbReference type="ARBA" id="ARBA00010790"/>
    </source>
</evidence>
<keyword evidence="3" id="KW-0274">FAD</keyword>
<evidence type="ECO:0000256" key="4">
    <source>
        <dbReference type="SAM" id="SignalP"/>
    </source>
</evidence>
<dbReference type="Proteomes" id="UP001166286">
    <property type="component" value="Unassembled WGS sequence"/>
</dbReference>
<dbReference type="InterPro" id="IPR036188">
    <property type="entry name" value="FAD/NAD-bd_sf"/>
</dbReference>